<sequence>MILSVFVENFGISLALLYHYRDNPVVQRTPVLNIPNRKDLCLCFTTAARERYSAIVVNLAALNLMTINFKNEICQKVTHFIVTDRTCRRTLKFFAALTLGKWIVTGDWLQECYKKRQLVPESAYEVIGTNYDPVACGPRLWRENNLRLLPPLFASIHVYCRNLNPNWDKDFKKILQYAGAKFVSREPRSDADLRSMYDTVLFHSDPDSPESKVNFLIMYDSENEHQMKKDAQENGLINKCAVPKRLNTERIKTVSTFWFFGCLQSFKILPFPDSDPLSDLSDD</sequence>
<evidence type="ECO:0000259" key="6">
    <source>
        <dbReference type="PROSITE" id="PS50172"/>
    </source>
</evidence>
<dbReference type="PANTHER" id="PTHR13763">
    <property type="entry name" value="BREAST CANCER TYPE 1 SUSCEPTIBILITY PROTEIN BRCA1"/>
    <property type="match status" value="1"/>
</dbReference>
<dbReference type="Pfam" id="PF00533">
    <property type="entry name" value="BRCT"/>
    <property type="match status" value="1"/>
</dbReference>
<comment type="subcellular location">
    <subcellularLocation>
        <location evidence="1">Nucleus</location>
    </subcellularLocation>
</comment>
<name>A0A915KNU2_ROMCU</name>
<keyword evidence="2" id="KW-0677">Repeat</keyword>
<reference evidence="8" key="1">
    <citation type="submission" date="2022-11" db="UniProtKB">
        <authorList>
            <consortium name="WormBaseParasite"/>
        </authorList>
    </citation>
    <scope>IDENTIFICATION</scope>
</reference>
<dbReference type="WBParaSite" id="nRc.2.0.1.t40517-RA">
    <property type="protein sequence ID" value="nRc.2.0.1.t40517-RA"/>
    <property type="gene ID" value="nRc.2.0.1.g40517"/>
</dbReference>
<protein>
    <submittedName>
        <fullName evidence="8">BRCT domain-containing protein</fullName>
    </submittedName>
</protein>
<dbReference type="InterPro" id="IPR036420">
    <property type="entry name" value="BRCT_dom_sf"/>
</dbReference>
<accession>A0A915KNU2</accession>
<dbReference type="SMART" id="SM00292">
    <property type="entry name" value="BRCT"/>
    <property type="match status" value="2"/>
</dbReference>
<evidence type="ECO:0000256" key="3">
    <source>
        <dbReference type="ARBA" id="ARBA00022763"/>
    </source>
</evidence>
<evidence type="ECO:0000313" key="8">
    <source>
        <dbReference type="WBParaSite" id="nRc.2.0.1.t40517-RA"/>
    </source>
</evidence>
<dbReference type="GO" id="GO:0004842">
    <property type="term" value="F:ubiquitin-protein transferase activity"/>
    <property type="evidence" value="ECO:0007669"/>
    <property type="project" value="TreeGrafter"/>
</dbReference>
<evidence type="ECO:0000256" key="2">
    <source>
        <dbReference type="ARBA" id="ARBA00022737"/>
    </source>
</evidence>
<evidence type="ECO:0000313" key="7">
    <source>
        <dbReference type="Proteomes" id="UP000887565"/>
    </source>
</evidence>
<dbReference type="PROSITE" id="PS50172">
    <property type="entry name" value="BRCT"/>
    <property type="match status" value="1"/>
</dbReference>
<dbReference type="AlphaFoldDB" id="A0A915KNU2"/>
<feature type="domain" description="BRCT" evidence="6">
    <location>
        <begin position="71"/>
        <end position="126"/>
    </location>
</feature>
<dbReference type="SUPFAM" id="SSF52113">
    <property type="entry name" value="BRCT domain"/>
    <property type="match status" value="2"/>
</dbReference>
<dbReference type="InterPro" id="IPR001357">
    <property type="entry name" value="BRCT_dom"/>
</dbReference>
<keyword evidence="4" id="KW-0234">DNA repair</keyword>
<dbReference type="PANTHER" id="PTHR13763:SF0">
    <property type="entry name" value="BREAST CANCER TYPE 1 SUSCEPTIBILITY PROTEIN"/>
    <property type="match status" value="1"/>
</dbReference>
<evidence type="ECO:0000256" key="1">
    <source>
        <dbReference type="ARBA" id="ARBA00004123"/>
    </source>
</evidence>
<keyword evidence="3" id="KW-0227">DNA damage</keyword>
<keyword evidence="5" id="KW-0539">Nucleus</keyword>
<keyword evidence="7" id="KW-1185">Reference proteome</keyword>
<evidence type="ECO:0000256" key="5">
    <source>
        <dbReference type="ARBA" id="ARBA00023242"/>
    </source>
</evidence>
<dbReference type="Proteomes" id="UP000887565">
    <property type="component" value="Unplaced"/>
</dbReference>
<proteinExistence type="predicted"/>
<dbReference type="GO" id="GO:0031436">
    <property type="term" value="C:BRCA1-BARD1 complex"/>
    <property type="evidence" value="ECO:0007669"/>
    <property type="project" value="TreeGrafter"/>
</dbReference>
<dbReference type="GO" id="GO:0045944">
    <property type="term" value="P:positive regulation of transcription by RNA polymerase II"/>
    <property type="evidence" value="ECO:0007669"/>
    <property type="project" value="TreeGrafter"/>
</dbReference>
<evidence type="ECO:0000256" key="4">
    <source>
        <dbReference type="ARBA" id="ARBA00023204"/>
    </source>
</evidence>
<dbReference type="Gene3D" id="3.40.50.10190">
    <property type="entry name" value="BRCT domain"/>
    <property type="match status" value="2"/>
</dbReference>
<dbReference type="GO" id="GO:0000724">
    <property type="term" value="P:double-strand break repair via homologous recombination"/>
    <property type="evidence" value="ECO:0007669"/>
    <property type="project" value="TreeGrafter"/>
</dbReference>
<dbReference type="GO" id="GO:0070531">
    <property type="term" value="C:BRCA1-A complex"/>
    <property type="evidence" value="ECO:0007669"/>
    <property type="project" value="TreeGrafter"/>
</dbReference>
<dbReference type="InterPro" id="IPR031099">
    <property type="entry name" value="BRCA1-associated"/>
</dbReference>
<organism evidence="7 8">
    <name type="scientific">Romanomermis culicivorax</name>
    <name type="common">Nematode worm</name>
    <dbReference type="NCBI Taxonomy" id="13658"/>
    <lineage>
        <taxon>Eukaryota</taxon>
        <taxon>Metazoa</taxon>
        <taxon>Ecdysozoa</taxon>
        <taxon>Nematoda</taxon>
        <taxon>Enoplea</taxon>
        <taxon>Dorylaimia</taxon>
        <taxon>Mermithida</taxon>
        <taxon>Mermithoidea</taxon>
        <taxon>Mermithidae</taxon>
        <taxon>Romanomermis</taxon>
    </lineage>
</organism>